<organism evidence="1 2">
    <name type="scientific">Fusarium solani subsp. cucurbitae</name>
    <name type="common">Neocosmosporum cucurbitae</name>
    <dbReference type="NCBI Taxonomy" id="2747967"/>
    <lineage>
        <taxon>Eukaryota</taxon>
        <taxon>Fungi</taxon>
        <taxon>Dikarya</taxon>
        <taxon>Ascomycota</taxon>
        <taxon>Pezizomycotina</taxon>
        <taxon>Sordariomycetes</taxon>
        <taxon>Hypocreomycetidae</taxon>
        <taxon>Hypocreales</taxon>
        <taxon>Nectriaceae</taxon>
        <taxon>Fusarium</taxon>
        <taxon>Fusarium solani species complex</taxon>
    </lineage>
</organism>
<sequence length="667" mass="73936">MVLAKSKTSVGLGNALMNDRFGKGKGGDRKRTSAITRTNHATGEQYLVNEKQDAAWVKMRSVTEQGALDEFLATAELAGTDFTAEKTNNVKIIHTDQRNPYLLSSNEERALLGKHKQHRARLTVPRRPKWDSTTTAEELDVREREGFLNWRRGLAELQENNDLLMTPFERNLEVWRQLWRVIERSDLIVQIVDARNPLLFRSEDLENYVKAVDPKKENLLLINKADMMTLKQRTAWAKHLRAAGISYRFFSAQLANELNEARDLSDSEEEAGPSSSGKAAEEEPATEEQGEDKQQEGAPLTEESVTKVETRTEEEVDTQILTVEELEDIFLRHAPTEEGTDRKLQVGLVGYPNVGKSSTINALIGAKKVSVSSTPGKTKHFQTIHLSDRVILCDCPGLVFPNFATTKADLVCNGVLPIDQLREFLGPVGLVTLRVPQPFLEAIYGITIRTRPIEEGGTGVPTAAELLRAYARARGFQTQGLGQPDESRAARYILKDYVNGKLLFVSPPPGIEDAADFNRELYDEQHLPEKRRAALAAAMDHLSVAESSNSSHFIPMDDDSIDLAPTADAPIPAGPKSKQLDKGFFGPSGSKGHVTKPFNYQYSEQGRDDALAGKHLSGRKARAVVALENGLDPKEVQMASSKKHFKGNPKGGKGKRRLARRANDDDD</sequence>
<reference evidence="1" key="1">
    <citation type="submission" date="2021-11" db="EMBL/GenBank/DDBJ databases">
        <title>Fusarium solani-melongenae Genome sequencing and assembly.</title>
        <authorList>
            <person name="Xie S."/>
            <person name="Huang L."/>
            <person name="Zhang X."/>
        </authorList>
    </citation>
    <scope>NUCLEOTIDE SEQUENCE</scope>
    <source>
        <strain evidence="1">CRI 24-3</strain>
    </source>
</reference>
<dbReference type="EMBL" id="CP090033">
    <property type="protein sequence ID" value="UPK94345.1"/>
    <property type="molecule type" value="Genomic_DNA"/>
</dbReference>
<name>A0ACD3YZP3_FUSSC</name>
<dbReference type="Proteomes" id="UP000830768">
    <property type="component" value="Chromosome 4"/>
</dbReference>
<protein>
    <submittedName>
        <fullName evidence="1">Uncharacterized protein</fullName>
    </submittedName>
</protein>
<evidence type="ECO:0000313" key="1">
    <source>
        <dbReference type="EMBL" id="UPK94345.1"/>
    </source>
</evidence>
<accession>A0ACD3YZP3</accession>
<gene>
    <name evidence="1" type="ORF">LCI18_005280</name>
</gene>
<proteinExistence type="predicted"/>
<keyword evidence="2" id="KW-1185">Reference proteome</keyword>
<evidence type="ECO:0000313" key="2">
    <source>
        <dbReference type="Proteomes" id="UP000830768"/>
    </source>
</evidence>